<dbReference type="InterPro" id="IPR001279">
    <property type="entry name" value="Metallo-B-lactamas"/>
</dbReference>
<evidence type="ECO:0000256" key="4">
    <source>
        <dbReference type="ARBA" id="ARBA00022833"/>
    </source>
</evidence>
<dbReference type="Pfam" id="PF14863">
    <property type="entry name" value="Alkyl_sulf_dimr"/>
    <property type="match status" value="1"/>
</dbReference>
<dbReference type="InterPro" id="IPR044097">
    <property type="entry name" value="Bds1/SdsA1_MBL-fold"/>
</dbReference>
<dbReference type="AlphaFoldDB" id="A0A9W8QHY9"/>
<dbReference type="Gene3D" id="1.25.40.880">
    <property type="entry name" value="Alkyl sulfatase, dimerisation domain"/>
    <property type="match status" value="1"/>
</dbReference>
<dbReference type="InterPro" id="IPR038536">
    <property type="entry name" value="Alkyl/aryl-sulf_dimr_sf"/>
</dbReference>
<feature type="signal peptide" evidence="6">
    <location>
        <begin position="1"/>
        <end position="23"/>
    </location>
</feature>
<dbReference type="RefSeq" id="XP_056056200.1">
    <property type="nucleotide sequence ID" value="XM_056199344.1"/>
</dbReference>
<dbReference type="Gene3D" id="3.30.1050.10">
    <property type="entry name" value="SCP2 sterol-binding domain"/>
    <property type="match status" value="1"/>
</dbReference>
<organism evidence="8 9">
    <name type="scientific">Akanthomyces muscarius</name>
    <name type="common">Entomopathogenic fungus</name>
    <name type="synonym">Lecanicillium muscarium</name>
    <dbReference type="NCBI Taxonomy" id="2231603"/>
    <lineage>
        <taxon>Eukaryota</taxon>
        <taxon>Fungi</taxon>
        <taxon>Dikarya</taxon>
        <taxon>Ascomycota</taxon>
        <taxon>Pezizomycotina</taxon>
        <taxon>Sordariomycetes</taxon>
        <taxon>Hypocreomycetidae</taxon>
        <taxon>Hypocreales</taxon>
        <taxon>Cordycipitaceae</taxon>
        <taxon>Akanthomyces</taxon>
    </lineage>
</organism>
<dbReference type="GO" id="GO:0018741">
    <property type="term" value="F:linear primary-alkylsulfatase activity"/>
    <property type="evidence" value="ECO:0007669"/>
    <property type="project" value="InterPro"/>
</dbReference>
<dbReference type="InterPro" id="IPR029228">
    <property type="entry name" value="Alkyl_sulf_dimr"/>
</dbReference>
<protein>
    <recommendedName>
        <fullName evidence="7">Metallo-beta-lactamase domain-containing protein</fullName>
    </recommendedName>
</protein>
<accession>A0A9W8QHY9</accession>
<dbReference type="PROSITE" id="PS00743">
    <property type="entry name" value="BETA_LACTAMASE_B_1"/>
    <property type="match status" value="1"/>
</dbReference>
<keyword evidence="9" id="KW-1185">Reference proteome</keyword>
<dbReference type="InterPro" id="IPR001018">
    <property type="entry name" value="Beta-lactamase_class-B_CS"/>
</dbReference>
<dbReference type="GO" id="GO:0046983">
    <property type="term" value="F:protein dimerization activity"/>
    <property type="evidence" value="ECO:0007669"/>
    <property type="project" value="InterPro"/>
</dbReference>
<reference evidence="8" key="1">
    <citation type="journal article" date="2023" name="Access Microbiol">
        <title>De-novo genome assembly for Akanthomyces muscarius, a biocontrol agent of insect agricultural pests.</title>
        <authorList>
            <person name="Erdos Z."/>
            <person name="Studholme D.J."/>
            <person name="Raymond B."/>
            <person name="Sharma M."/>
        </authorList>
    </citation>
    <scope>NUCLEOTIDE SEQUENCE</scope>
    <source>
        <strain evidence="8">Ve6</strain>
    </source>
</reference>
<dbReference type="SMART" id="SM00849">
    <property type="entry name" value="Lactamase_B"/>
    <property type="match status" value="1"/>
</dbReference>
<evidence type="ECO:0000256" key="3">
    <source>
        <dbReference type="ARBA" id="ARBA00022801"/>
    </source>
</evidence>
<evidence type="ECO:0000313" key="9">
    <source>
        <dbReference type="Proteomes" id="UP001144673"/>
    </source>
</evidence>
<keyword evidence="3" id="KW-0378">Hydrolase</keyword>
<keyword evidence="2" id="KW-0479">Metal-binding</keyword>
<dbReference type="CDD" id="cd07710">
    <property type="entry name" value="arylsulfatase_Sdsa1-like_MBL-fold"/>
    <property type="match status" value="1"/>
</dbReference>
<evidence type="ECO:0000256" key="2">
    <source>
        <dbReference type="ARBA" id="ARBA00022723"/>
    </source>
</evidence>
<dbReference type="GeneID" id="80888449"/>
<dbReference type="GO" id="GO:0017001">
    <property type="term" value="P:antibiotic catabolic process"/>
    <property type="evidence" value="ECO:0007669"/>
    <property type="project" value="InterPro"/>
</dbReference>
<dbReference type="Gene3D" id="3.60.15.30">
    <property type="entry name" value="Metallo-beta-lactamase domain"/>
    <property type="match status" value="1"/>
</dbReference>
<keyword evidence="4" id="KW-0862">Zinc</keyword>
<dbReference type="Proteomes" id="UP001144673">
    <property type="component" value="Chromosome 6"/>
</dbReference>
<dbReference type="Pfam" id="PF14864">
    <property type="entry name" value="Alkyl_sulf_C"/>
    <property type="match status" value="1"/>
</dbReference>
<feature type="chain" id="PRO_5040915129" description="Metallo-beta-lactamase domain-containing protein" evidence="6">
    <location>
        <begin position="24"/>
        <end position="648"/>
    </location>
</feature>
<dbReference type="SUPFAM" id="SSF55718">
    <property type="entry name" value="SCP-like"/>
    <property type="match status" value="1"/>
</dbReference>
<evidence type="ECO:0000313" key="8">
    <source>
        <dbReference type="EMBL" id="KAJ4156076.1"/>
    </source>
</evidence>
<dbReference type="SUPFAM" id="SSF56281">
    <property type="entry name" value="Metallo-hydrolase/oxidoreductase"/>
    <property type="match status" value="1"/>
</dbReference>
<dbReference type="InterPro" id="IPR029229">
    <property type="entry name" value="Alkyl_sulf_C"/>
</dbReference>
<comment type="cofactor">
    <cofactor evidence="1">
        <name>Zn(2+)</name>
        <dbReference type="ChEBI" id="CHEBI:29105"/>
    </cofactor>
</comment>
<gene>
    <name evidence="8" type="ORF">LMH87_001290</name>
</gene>
<comment type="similarity">
    <text evidence="5">Belongs to the metallo-beta-lactamase superfamily. Type III sulfatase family.</text>
</comment>
<dbReference type="EMBL" id="JAJHUN010000007">
    <property type="protein sequence ID" value="KAJ4156076.1"/>
    <property type="molecule type" value="Genomic_DNA"/>
</dbReference>
<dbReference type="InterPro" id="IPR036866">
    <property type="entry name" value="RibonucZ/Hydroxyglut_hydro"/>
</dbReference>
<dbReference type="InterPro" id="IPR052195">
    <property type="entry name" value="Bact_Alkyl/Aryl-Sulfatase"/>
</dbReference>
<dbReference type="GO" id="GO:0018909">
    <property type="term" value="P:dodecyl sulfate metabolic process"/>
    <property type="evidence" value="ECO:0007669"/>
    <property type="project" value="InterPro"/>
</dbReference>
<sequence length="648" mass="71402">MHIFRSWTLVSLCFMFSASATSSKPATEFIRKHQQNVLSSLPFDNVQDFDDAARGLIGQLRPNKITTTNGSIVWDGGNYEFLNNSSPDTANPSLWRQSRLTGKDGLFEVVEGIYQVRGLDLSHTTFVEGPRSIVVIDTLTTTETGAAALELYRKYRSDKPIKAIIYTHSHADHFGGVRGFVSQESVDSGEVEIIAPSGFLESAASENIYAGTAMSRRSAYMFGAALQRGPTGQIGAGLGLTLPLGPAGLIAPTTLISTTGSKMEVDGIQMTFQMAPGTEAPSEMLIYLPQFKALCAAEDATHTMHNILTLRGSLVRNARDWAHYLTETIDLFGDGLEVVFASHHWPTWEQERVVKYLTCQRDMYAYLDAQTLRMINQGFTGSEIAENFTLPPALEQAWNTRGYYGSISHNVKAIYQRYMGWFDGVPANLWQHTPTERARRYVDAIGGLEPLAEKARSAFAQGDYRWAAELFNHAVFAYPRNQTVRDMLADTYEQLGYGSENGPWRNFYISGATELRSGNFGTPTSFASPDIMSQLTPEMVFDSLSVLIKGPEAWGEDIQIKVSLTDKSKDYYVWLSNGALVYSQKARKTKPDVTICCEAKVLPTMVISMLDVGKMKAAGMKIAGNGAKLEQLAGVLEAGDGDFNIVTP</sequence>
<dbReference type="GO" id="GO:0008800">
    <property type="term" value="F:beta-lactamase activity"/>
    <property type="evidence" value="ECO:0007669"/>
    <property type="project" value="InterPro"/>
</dbReference>
<dbReference type="PANTHER" id="PTHR43223:SF1">
    <property type="entry name" value="ALKYL_ARYL-SULFATASE BDS1"/>
    <property type="match status" value="1"/>
</dbReference>
<dbReference type="KEGG" id="amus:LMH87_001290"/>
<evidence type="ECO:0000256" key="6">
    <source>
        <dbReference type="SAM" id="SignalP"/>
    </source>
</evidence>
<name>A0A9W8QHY9_AKAMU</name>
<evidence type="ECO:0000256" key="5">
    <source>
        <dbReference type="ARBA" id="ARBA00033751"/>
    </source>
</evidence>
<dbReference type="PANTHER" id="PTHR43223">
    <property type="entry name" value="ALKYL/ARYL-SULFATASE"/>
    <property type="match status" value="1"/>
</dbReference>
<dbReference type="InterPro" id="IPR036527">
    <property type="entry name" value="SCP2_sterol-bd_dom_sf"/>
</dbReference>
<dbReference type="GO" id="GO:0008270">
    <property type="term" value="F:zinc ion binding"/>
    <property type="evidence" value="ECO:0007669"/>
    <property type="project" value="InterPro"/>
</dbReference>
<evidence type="ECO:0000259" key="7">
    <source>
        <dbReference type="SMART" id="SM00849"/>
    </source>
</evidence>
<evidence type="ECO:0000256" key="1">
    <source>
        <dbReference type="ARBA" id="ARBA00001947"/>
    </source>
</evidence>
<proteinExistence type="inferred from homology"/>
<keyword evidence="6" id="KW-0732">Signal</keyword>
<feature type="domain" description="Metallo-beta-lactamase" evidence="7">
    <location>
        <begin position="121"/>
        <end position="343"/>
    </location>
</feature>
<dbReference type="Pfam" id="PF00753">
    <property type="entry name" value="Lactamase_B"/>
    <property type="match status" value="1"/>
</dbReference>
<comment type="caution">
    <text evidence="8">The sequence shown here is derived from an EMBL/GenBank/DDBJ whole genome shotgun (WGS) entry which is preliminary data.</text>
</comment>
<dbReference type="FunFam" id="3.60.15.30:FF:000001">
    <property type="entry name" value="Alkyl/aryl-sulfatase BDS1"/>
    <property type="match status" value="1"/>
</dbReference>